<organism evidence="1 2">
    <name type="scientific">Candidatus Cetobacterium colombiensis</name>
    <dbReference type="NCBI Taxonomy" id="3073100"/>
    <lineage>
        <taxon>Bacteria</taxon>
        <taxon>Fusobacteriati</taxon>
        <taxon>Fusobacteriota</taxon>
        <taxon>Fusobacteriia</taxon>
        <taxon>Fusobacteriales</taxon>
        <taxon>Fusobacteriaceae</taxon>
        <taxon>Cetobacterium</taxon>
    </lineage>
</organism>
<accession>A0ABU4WCS8</accession>
<keyword evidence="2" id="KW-1185">Reference proteome</keyword>
<evidence type="ECO:0000313" key="2">
    <source>
        <dbReference type="Proteomes" id="UP001279681"/>
    </source>
</evidence>
<sequence length="257" mass="30392">MHFFHDNLAVKIGLHEAIFLQNLYYLCKQNLLKERIEENSKISVTMSRTKILEYQEYFCQTKIRRMTKKLIDLNLMEVTKFKTNILSYSLTLKGWVTMFFLEKESELKKIETTSAQFSNTHLSDFTNHLLILTKGVSNLTDVLFKMTELVFKRTDIYIEDRNLIEINRKIEKMDSENLQNFLDEIDTIILENSILKKRIEKTFENIKNYQTQIIIPAIEKYGSLNVLKALKKTSEQFLPHNSPVGNFYWNLGELDII</sequence>
<dbReference type="RefSeq" id="WP_320314680.1">
    <property type="nucleotide sequence ID" value="NZ_JAVIKH010000031.1"/>
</dbReference>
<name>A0ABU4WCS8_9FUSO</name>
<protein>
    <submittedName>
        <fullName evidence="1">Uncharacterized protein</fullName>
    </submittedName>
</protein>
<evidence type="ECO:0000313" key="1">
    <source>
        <dbReference type="EMBL" id="MDX8337338.1"/>
    </source>
</evidence>
<gene>
    <name evidence="1" type="ORF">RFV38_12705</name>
</gene>
<dbReference type="Proteomes" id="UP001279681">
    <property type="component" value="Unassembled WGS sequence"/>
</dbReference>
<reference evidence="2" key="1">
    <citation type="submission" date="2023-07" db="EMBL/GenBank/DDBJ databases">
        <authorList>
            <person name="Colorado M.A."/>
            <person name="Villamil L.M."/>
            <person name="Melo J.F."/>
            <person name="Rodriguez J.A."/>
            <person name="Ruiz R.Y."/>
        </authorList>
    </citation>
    <scope>NUCLEOTIDE SEQUENCE [LARGE SCALE GENOMIC DNA]</scope>
    <source>
        <strain evidence="2">C33</strain>
    </source>
</reference>
<dbReference type="EMBL" id="JAVIKH010000031">
    <property type="protein sequence ID" value="MDX8337338.1"/>
    <property type="molecule type" value="Genomic_DNA"/>
</dbReference>
<proteinExistence type="predicted"/>
<comment type="caution">
    <text evidence="1">The sequence shown here is derived from an EMBL/GenBank/DDBJ whole genome shotgun (WGS) entry which is preliminary data.</text>
</comment>